<dbReference type="EMBL" id="CAJNDS010002195">
    <property type="protein sequence ID" value="CAE7367243.1"/>
    <property type="molecule type" value="Genomic_DNA"/>
</dbReference>
<keyword evidence="3" id="KW-1185">Reference proteome</keyword>
<accession>A0A812Q426</accession>
<sequence length="795" mass="87258">MCSVPVKVLRRTFSQVGSNSPRVLQQALVKAKGSEALRLWKRHALNFDAVNTITAIRCVVFSRGTASKHLAAWRCLLHEAEAIVPTLLPKDLSALAWVLGRAERGVVPKEEQQLHAALVKAVMAQIPAFSAKDLGIIAWSVAKLELCAPSDPLVRLLAGEVAARWEQLSGKEAVNLAWAIAKMEADEPMLMKNLAHRAAAELSSFNRQDAANAAWAFAKAETRHEPLLRGLSDMFLASAAEFKPQELASLTWAYAWLDVAEEYEALLSSLADCCLQRVSSFNGPGLARAAWAFAKVGHIESELFQALADQALPRLSSLDGPNLAKLAWAFAKADLEEEQRRFMLAIANQAEQNVLSLNARDVAMLAWALAKADAAPQPLMLKLAKHAVPLVPQFSPQGLATSAAAFTAASVCPDRLRRALVQGAWEHLASFSAQELLDLQWAMASQPVRELALEAAISQAPGWALRRPYEHHAQAGSMPDCFKHLVLVLLLQDIQRAKVDDQDLMGLAQPKRCAVVYVDTHAGAGMYKLEGEDGFLRSEEGIGRLRKSASGWNKLPSPIKDYVDMVEAFQNSPSESGLYPGSPALAAKILSGCAGSRAVLFETAEPAHAALCQSMATFAPHLHVDILHEDAYRGLPKMLEVMSSEPERALVLIDPPYDLCFTDNFNFRLLGELRDHWPSACVVIWYPMRDSTRTQRVYRRVRSLSLGPVLACEVSVCRSACPRSAVRCWCWCACFLVSMPLQWFSGLVCLRVRTGMMIVRPSATALEQIQSVLPVLVDMLAPSPEVSRNCEVFWI</sequence>
<feature type="domain" description="RNA-editing substrate-binding complex 6 protein" evidence="1">
    <location>
        <begin position="114"/>
        <end position="373"/>
    </location>
</feature>
<dbReference type="GO" id="GO:0070475">
    <property type="term" value="P:rRNA base methylation"/>
    <property type="evidence" value="ECO:0007669"/>
    <property type="project" value="InterPro"/>
</dbReference>
<dbReference type="Proteomes" id="UP000604046">
    <property type="component" value="Unassembled WGS sequence"/>
</dbReference>
<dbReference type="Pfam" id="PF04378">
    <property type="entry name" value="RsmJ"/>
    <property type="match status" value="1"/>
</dbReference>
<reference evidence="2" key="1">
    <citation type="submission" date="2021-02" db="EMBL/GenBank/DDBJ databases">
        <authorList>
            <person name="Dougan E. K."/>
            <person name="Rhodes N."/>
            <person name="Thang M."/>
            <person name="Chan C."/>
        </authorList>
    </citation>
    <scope>NUCLEOTIDE SEQUENCE</scope>
</reference>
<dbReference type="Gene3D" id="3.40.50.150">
    <property type="entry name" value="Vaccinia Virus protein VP39"/>
    <property type="match status" value="1"/>
</dbReference>
<dbReference type="PANTHER" id="PTHR37426">
    <property type="entry name" value="RIBOSOMAL RNA LARGE SUBUNIT METHYLTRANSFERASE J"/>
    <property type="match status" value="1"/>
</dbReference>
<dbReference type="SUPFAM" id="SSF53335">
    <property type="entry name" value="S-adenosyl-L-methionine-dependent methyltransferases"/>
    <property type="match status" value="1"/>
</dbReference>
<dbReference type="AlphaFoldDB" id="A0A812Q426"/>
<dbReference type="InterPro" id="IPR058917">
    <property type="entry name" value="RESC6_dom"/>
</dbReference>
<dbReference type="GO" id="GO:0036307">
    <property type="term" value="F:23S rRNA (adenine(2030)-N(6))-methyltransferase activity"/>
    <property type="evidence" value="ECO:0007669"/>
    <property type="project" value="TreeGrafter"/>
</dbReference>
<dbReference type="PANTHER" id="PTHR37426:SF1">
    <property type="entry name" value="RIBOSOMAL RNA LARGE SUBUNIT METHYLTRANSFERASE J"/>
    <property type="match status" value="1"/>
</dbReference>
<dbReference type="OrthoDB" id="6501018at2759"/>
<evidence type="ECO:0000313" key="2">
    <source>
        <dbReference type="EMBL" id="CAE7367243.1"/>
    </source>
</evidence>
<dbReference type="GO" id="GO:0005829">
    <property type="term" value="C:cytosol"/>
    <property type="evidence" value="ECO:0007669"/>
    <property type="project" value="TreeGrafter"/>
</dbReference>
<comment type="caution">
    <text evidence="2">The sequence shown here is derived from an EMBL/GenBank/DDBJ whole genome shotgun (WGS) entry which is preliminary data.</text>
</comment>
<gene>
    <name evidence="2" type="primary">rlmJ</name>
    <name evidence="2" type="ORF">SNAT2548_LOCUS19960</name>
</gene>
<evidence type="ECO:0000313" key="3">
    <source>
        <dbReference type="Proteomes" id="UP000604046"/>
    </source>
</evidence>
<proteinExistence type="predicted"/>
<evidence type="ECO:0000259" key="1">
    <source>
        <dbReference type="Pfam" id="PF26188"/>
    </source>
</evidence>
<organism evidence="2 3">
    <name type="scientific">Symbiodinium natans</name>
    <dbReference type="NCBI Taxonomy" id="878477"/>
    <lineage>
        <taxon>Eukaryota</taxon>
        <taxon>Sar</taxon>
        <taxon>Alveolata</taxon>
        <taxon>Dinophyceae</taxon>
        <taxon>Suessiales</taxon>
        <taxon>Symbiodiniaceae</taxon>
        <taxon>Symbiodinium</taxon>
    </lineage>
</organism>
<name>A0A812Q426_9DINO</name>
<dbReference type="InterPro" id="IPR007473">
    <property type="entry name" value="RlmJ"/>
</dbReference>
<dbReference type="Pfam" id="PF26188">
    <property type="entry name" value="RESC6"/>
    <property type="match status" value="1"/>
</dbReference>
<protein>
    <submittedName>
        <fullName evidence="2">RlmJ protein</fullName>
    </submittedName>
</protein>
<dbReference type="InterPro" id="IPR029063">
    <property type="entry name" value="SAM-dependent_MTases_sf"/>
</dbReference>